<dbReference type="Proteomes" id="UP000325081">
    <property type="component" value="Unassembled WGS sequence"/>
</dbReference>
<feature type="chain" id="PRO_5022972975" evidence="2">
    <location>
        <begin position="19"/>
        <end position="233"/>
    </location>
</feature>
<evidence type="ECO:0000313" key="5">
    <source>
        <dbReference type="Proteomes" id="UP000325081"/>
    </source>
</evidence>
<name>A0A5A7QXV2_STRAF</name>
<dbReference type="EMBL" id="BKCP01008293">
    <property type="protein sequence ID" value="GER48761.1"/>
    <property type="molecule type" value="Genomic_DNA"/>
</dbReference>
<evidence type="ECO:0000313" key="4">
    <source>
        <dbReference type="EMBL" id="GER48761.1"/>
    </source>
</evidence>
<keyword evidence="2" id="KW-0732">Signal</keyword>
<dbReference type="InterPro" id="IPR000782">
    <property type="entry name" value="FAS1_domain"/>
</dbReference>
<feature type="domain" description="FAS1" evidence="3">
    <location>
        <begin position="57"/>
        <end position="153"/>
    </location>
</feature>
<evidence type="ECO:0000259" key="3">
    <source>
        <dbReference type="SMART" id="SM00554"/>
    </source>
</evidence>
<dbReference type="Gene3D" id="2.30.180.10">
    <property type="entry name" value="FAS1 domain"/>
    <property type="match status" value="1"/>
</dbReference>
<dbReference type="InterPro" id="IPR036378">
    <property type="entry name" value="FAS1_dom_sf"/>
</dbReference>
<dbReference type="InterPro" id="IPR053339">
    <property type="entry name" value="FAS1_domain_protein"/>
</dbReference>
<accession>A0A5A7QXV2</accession>
<feature type="signal peptide" evidence="2">
    <location>
        <begin position="1"/>
        <end position="18"/>
    </location>
</feature>
<reference evidence="5" key="1">
    <citation type="journal article" date="2019" name="Curr. Biol.">
        <title>Genome Sequence of Striga asiatica Provides Insight into the Evolution of Plant Parasitism.</title>
        <authorList>
            <person name="Yoshida S."/>
            <person name="Kim S."/>
            <person name="Wafula E.K."/>
            <person name="Tanskanen J."/>
            <person name="Kim Y.M."/>
            <person name="Honaas L."/>
            <person name="Yang Z."/>
            <person name="Spallek T."/>
            <person name="Conn C.E."/>
            <person name="Ichihashi Y."/>
            <person name="Cheong K."/>
            <person name="Cui S."/>
            <person name="Der J.P."/>
            <person name="Gundlach H."/>
            <person name="Jiao Y."/>
            <person name="Hori C."/>
            <person name="Ishida J.K."/>
            <person name="Kasahara H."/>
            <person name="Kiba T."/>
            <person name="Kim M.S."/>
            <person name="Koo N."/>
            <person name="Laohavisit A."/>
            <person name="Lee Y.H."/>
            <person name="Lumba S."/>
            <person name="McCourt P."/>
            <person name="Mortimer J.C."/>
            <person name="Mutuku J.M."/>
            <person name="Nomura T."/>
            <person name="Sasaki-Sekimoto Y."/>
            <person name="Seto Y."/>
            <person name="Wang Y."/>
            <person name="Wakatake T."/>
            <person name="Sakakibara H."/>
            <person name="Demura T."/>
            <person name="Yamaguchi S."/>
            <person name="Yoneyama K."/>
            <person name="Manabe R.I."/>
            <person name="Nelson D.C."/>
            <person name="Schulman A.H."/>
            <person name="Timko M.P."/>
            <person name="dePamphilis C.W."/>
            <person name="Choi D."/>
            <person name="Shirasu K."/>
        </authorList>
    </citation>
    <scope>NUCLEOTIDE SEQUENCE [LARGE SCALE GENOMIC DNA]</scope>
    <source>
        <strain evidence="5">cv. UVA1</strain>
    </source>
</reference>
<comment type="caution">
    <text evidence="4">The sequence shown here is derived from an EMBL/GenBank/DDBJ whole genome shotgun (WGS) entry which is preliminary data.</text>
</comment>
<dbReference type="SMART" id="SM00554">
    <property type="entry name" value="FAS1"/>
    <property type="match status" value="1"/>
</dbReference>
<evidence type="ECO:0000256" key="2">
    <source>
        <dbReference type="SAM" id="SignalP"/>
    </source>
</evidence>
<dbReference type="OrthoDB" id="1934418at2759"/>
<dbReference type="PANTHER" id="PTHR36069">
    <property type="entry name" value="EXPRESSED PROTEIN-RELATED"/>
    <property type="match status" value="1"/>
</dbReference>
<sequence>MTLLAILIALLLVSSTKATNLTSDKEAATREMQKANYFTFVMLLNMAPPDIIKGGITFLMPNDKALSKAAISESSVADFLLRHSIPSPLLIDDLEHFPSESTVPASKPGLVFRVRNQGRRHFFLSNVRVVSPNICTEGLLVRCHGVDGVARPEMPNPPLGPPCHSNGSSPSGAVAPSTAWLGDQGPISTPWVVEASIARPKSGNVELVMCRGSKYNHSLHLLCMSSYGLRICH</sequence>
<comment type="similarity">
    <text evidence="1">Belongs to the fasciclin-like AGP family.</text>
</comment>
<dbReference type="AlphaFoldDB" id="A0A5A7QXV2"/>
<gene>
    <name evidence="4" type="ORF">STAS_25949</name>
</gene>
<dbReference type="Pfam" id="PF02469">
    <property type="entry name" value="Fasciclin"/>
    <property type="match status" value="1"/>
</dbReference>
<organism evidence="4 5">
    <name type="scientific">Striga asiatica</name>
    <name type="common">Asiatic witchweed</name>
    <name type="synonym">Buchnera asiatica</name>
    <dbReference type="NCBI Taxonomy" id="4170"/>
    <lineage>
        <taxon>Eukaryota</taxon>
        <taxon>Viridiplantae</taxon>
        <taxon>Streptophyta</taxon>
        <taxon>Embryophyta</taxon>
        <taxon>Tracheophyta</taxon>
        <taxon>Spermatophyta</taxon>
        <taxon>Magnoliopsida</taxon>
        <taxon>eudicotyledons</taxon>
        <taxon>Gunneridae</taxon>
        <taxon>Pentapetalae</taxon>
        <taxon>asterids</taxon>
        <taxon>lamiids</taxon>
        <taxon>Lamiales</taxon>
        <taxon>Orobanchaceae</taxon>
        <taxon>Buchnereae</taxon>
        <taxon>Striga</taxon>
    </lineage>
</organism>
<evidence type="ECO:0000256" key="1">
    <source>
        <dbReference type="ARBA" id="ARBA00007843"/>
    </source>
</evidence>
<dbReference type="SUPFAM" id="SSF82153">
    <property type="entry name" value="FAS1 domain"/>
    <property type="match status" value="1"/>
</dbReference>
<proteinExistence type="inferred from homology"/>
<dbReference type="PANTHER" id="PTHR36069:SF1">
    <property type="entry name" value="EXPRESSED PROTEIN"/>
    <property type="match status" value="1"/>
</dbReference>
<keyword evidence="5" id="KW-1185">Reference proteome</keyword>
<protein>
    <submittedName>
        <fullName evidence="4">Fasciclin-like arabinogalactan family protein</fullName>
    </submittedName>
</protein>